<dbReference type="Proteomes" id="UP000694005">
    <property type="component" value="Chromosome A05"/>
</dbReference>
<sequence>MTDHCMVIPGEWNSSGSLWEFVIDKKKMSRIVPVRAGMSLSDLQTNIVQEFFTFTEPAPQAVLSYWPPNMKELATGLTTPPVILTNNGAVSFFFHHLAVHKTMNLFVTFNSEVVKPQDTQVNEDAYPFVTPRQTLKPNFNPFRPSSSSSSKIPSFSLFDEEELIEELPNNPTNVNTTPHPIHPAEPQRVSVQDETLLCGDEMLEEMFKEDPDHIPDTWLLDEEDATEPESSQPPNPIPERGYDKDFWEPLIKESLGGSNAAEVMAGIEVPNTAPETYQSYGGNAFDHNVRVSGEDDTDWKKDLDFLGVHQRDGPPVQS</sequence>
<accession>A0A8D9DBX1</accession>
<dbReference type="EMBL" id="LS974621">
    <property type="protein sequence ID" value="CAG7874432.1"/>
    <property type="molecule type" value="Genomic_DNA"/>
</dbReference>
<gene>
    <name evidence="1" type="ORF">BRAPAZ1V2_A05P09530.2</name>
</gene>
<proteinExistence type="predicted"/>
<evidence type="ECO:0000313" key="1">
    <source>
        <dbReference type="EMBL" id="CAG7874432.1"/>
    </source>
</evidence>
<feature type="non-terminal residue" evidence="1">
    <location>
        <position position="318"/>
    </location>
</feature>
<reference evidence="1 2" key="1">
    <citation type="submission" date="2021-07" db="EMBL/GenBank/DDBJ databases">
        <authorList>
            <consortium name="Genoscope - CEA"/>
            <person name="William W."/>
        </authorList>
    </citation>
    <scope>NUCLEOTIDE SEQUENCE [LARGE SCALE GENOMIC DNA]</scope>
</reference>
<dbReference type="AlphaFoldDB" id="A0A8D9DBX1"/>
<protein>
    <submittedName>
        <fullName evidence="1">Uncharacterized protein</fullName>
    </submittedName>
</protein>
<name>A0A8D9DBX1_BRACM</name>
<organism evidence="1 2">
    <name type="scientific">Brassica campestris</name>
    <name type="common">Field mustard</name>
    <dbReference type="NCBI Taxonomy" id="3711"/>
    <lineage>
        <taxon>Eukaryota</taxon>
        <taxon>Viridiplantae</taxon>
        <taxon>Streptophyta</taxon>
        <taxon>Embryophyta</taxon>
        <taxon>Tracheophyta</taxon>
        <taxon>Spermatophyta</taxon>
        <taxon>Magnoliopsida</taxon>
        <taxon>eudicotyledons</taxon>
        <taxon>Gunneridae</taxon>
        <taxon>Pentapetalae</taxon>
        <taxon>rosids</taxon>
        <taxon>malvids</taxon>
        <taxon>Brassicales</taxon>
        <taxon>Brassicaceae</taxon>
        <taxon>Brassiceae</taxon>
        <taxon>Brassica</taxon>
    </lineage>
</organism>
<evidence type="ECO:0000313" key="2">
    <source>
        <dbReference type="Proteomes" id="UP000694005"/>
    </source>
</evidence>
<dbReference type="Gramene" id="A05p09530.2_BraZ1">
    <property type="protein sequence ID" value="A05p09530.2_BraZ1.CDS.1"/>
    <property type="gene ID" value="A05g09530.2_BraZ1"/>
</dbReference>